<dbReference type="CDD" id="cd00093">
    <property type="entry name" value="HTH_XRE"/>
    <property type="match status" value="1"/>
</dbReference>
<dbReference type="AlphaFoldDB" id="A0A949N8X4"/>
<dbReference type="EMBL" id="JAELVF020000001">
    <property type="protein sequence ID" value="MBU7598353.1"/>
    <property type="molecule type" value="Genomic_DNA"/>
</dbReference>
<dbReference type="Pfam" id="PF13560">
    <property type="entry name" value="HTH_31"/>
    <property type="match status" value="1"/>
</dbReference>
<dbReference type="InterPro" id="IPR043917">
    <property type="entry name" value="DUF5753"/>
</dbReference>
<evidence type="ECO:0000313" key="4">
    <source>
        <dbReference type="Proteomes" id="UP000694501"/>
    </source>
</evidence>
<proteinExistence type="predicted"/>
<dbReference type="Gene3D" id="1.10.260.40">
    <property type="entry name" value="lambda repressor-like DNA-binding domains"/>
    <property type="match status" value="1"/>
</dbReference>
<feature type="compositionally biased region" description="Basic and acidic residues" evidence="1">
    <location>
        <begin position="263"/>
        <end position="273"/>
    </location>
</feature>
<feature type="domain" description="HTH cro/C1-type" evidence="2">
    <location>
        <begin position="13"/>
        <end position="46"/>
    </location>
</feature>
<dbReference type="Pfam" id="PF19054">
    <property type="entry name" value="DUF5753"/>
    <property type="match status" value="1"/>
</dbReference>
<sequence length="285" mass="32510">MPKAEREPYSEELRARREEAGLTQKELAELLAVHSSLVAHWEAGRRLCGPRDASRLDQTLKTGGTFVRFLRKDDYARRFERVATAEAHATRIEEYAPVLVPGILQTRPYALEVHRSAQFSWRPEELDTLIVNRMNRTKILEQQHPQLWYILSEAVLRTVVGGPALMAEQLAHIAALTRVGRIGLQVMPFSEGAHAAMDSLVTLMRFDNAPELAYVEGVHTNMVVDADESYRVQKCRDAYDLTRSSALSPRTSLHFLESVTEEYRSHERPRSDQPARLAQIQLQQR</sequence>
<organism evidence="3 4">
    <name type="scientific">Streptomyces tardus</name>
    <dbReference type="NCBI Taxonomy" id="2780544"/>
    <lineage>
        <taxon>Bacteria</taxon>
        <taxon>Bacillati</taxon>
        <taxon>Actinomycetota</taxon>
        <taxon>Actinomycetes</taxon>
        <taxon>Kitasatosporales</taxon>
        <taxon>Streptomycetaceae</taxon>
        <taxon>Streptomyces</taxon>
    </lineage>
</organism>
<keyword evidence="4" id="KW-1185">Reference proteome</keyword>
<dbReference type="Proteomes" id="UP000694501">
    <property type="component" value="Unassembled WGS sequence"/>
</dbReference>
<protein>
    <submittedName>
        <fullName evidence="3">Helix-turn-helix transcriptional regulator</fullName>
    </submittedName>
</protein>
<evidence type="ECO:0000313" key="3">
    <source>
        <dbReference type="EMBL" id="MBU7598353.1"/>
    </source>
</evidence>
<dbReference type="InterPro" id="IPR001387">
    <property type="entry name" value="Cro/C1-type_HTH"/>
</dbReference>
<comment type="caution">
    <text evidence="3">The sequence shown here is derived from an EMBL/GenBank/DDBJ whole genome shotgun (WGS) entry which is preliminary data.</text>
</comment>
<feature type="region of interest" description="Disordered" evidence="1">
    <location>
        <begin position="263"/>
        <end position="285"/>
    </location>
</feature>
<evidence type="ECO:0000259" key="2">
    <source>
        <dbReference type="PROSITE" id="PS50943"/>
    </source>
</evidence>
<dbReference type="GO" id="GO:0003677">
    <property type="term" value="F:DNA binding"/>
    <property type="evidence" value="ECO:0007669"/>
    <property type="project" value="InterPro"/>
</dbReference>
<dbReference type="PROSITE" id="PS50943">
    <property type="entry name" value="HTH_CROC1"/>
    <property type="match status" value="1"/>
</dbReference>
<dbReference type="InterPro" id="IPR010982">
    <property type="entry name" value="Lambda_DNA-bd_dom_sf"/>
</dbReference>
<accession>A0A949N8X4</accession>
<dbReference type="SMART" id="SM00530">
    <property type="entry name" value="HTH_XRE"/>
    <property type="match status" value="1"/>
</dbReference>
<dbReference type="SUPFAM" id="SSF47413">
    <property type="entry name" value="lambda repressor-like DNA-binding domains"/>
    <property type="match status" value="1"/>
</dbReference>
<evidence type="ECO:0000256" key="1">
    <source>
        <dbReference type="SAM" id="MobiDB-lite"/>
    </source>
</evidence>
<reference evidence="3" key="1">
    <citation type="submission" date="2021-06" db="EMBL/GenBank/DDBJ databases">
        <title>Sequencing of actinobacteria type strains.</title>
        <authorList>
            <person name="Nguyen G.-S."/>
            <person name="Wentzel A."/>
        </authorList>
    </citation>
    <scope>NUCLEOTIDE SEQUENCE</scope>
    <source>
        <strain evidence="3">P38-E01</strain>
    </source>
</reference>
<dbReference type="RefSeq" id="WP_211041901.1">
    <property type="nucleotide sequence ID" value="NZ_JAELVF020000001.1"/>
</dbReference>
<name>A0A949N8X4_9ACTN</name>
<gene>
    <name evidence="3" type="ORF">JGS22_012185</name>
</gene>